<dbReference type="InterPro" id="IPR016040">
    <property type="entry name" value="NAD(P)-bd_dom"/>
</dbReference>
<sequence>MRIAVVGATGRIGRQLCPAVERAGHEPVRISRALGADVLTGEGLDAALNGVDAVIDVINAPSRQEDEAVEFFAAATRTLLAAERRVGVRHHVVLSALGLDHGRHVPHYAGKRIQERLVSAKDVPSTVLRSAQLHDFPAMLATRLARGGIAEVPPLLLQPIAPADLVDVLVEVAVGRPLRAVREVAGPRTEDLVDMARRTLGVLGRPLELAPTWRGVFGAELAGDAMLPSDDARICPTTFDRWLADLRVVRDDGRVPRHRAQLAVGQPV</sequence>
<organism evidence="2 3">
    <name type="scientific">Actinotalea lenta</name>
    <dbReference type="NCBI Taxonomy" id="3064654"/>
    <lineage>
        <taxon>Bacteria</taxon>
        <taxon>Bacillati</taxon>
        <taxon>Actinomycetota</taxon>
        <taxon>Actinomycetes</taxon>
        <taxon>Micrococcales</taxon>
        <taxon>Cellulomonadaceae</taxon>
        <taxon>Actinotalea</taxon>
    </lineage>
</organism>
<accession>A0ABT9DBY4</accession>
<dbReference type="InterPro" id="IPR036291">
    <property type="entry name" value="NAD(P)-bd_dom_sf"/>
</dbReference>
<evidence type="ECO:0000259" key="1">
    <source>
        <dbReference type="Pfam" id="PF13460"/>
    </source>
</evidence>
<dbReference type="Gene3D" id="3.40.50.720">
    <property type="entry name" value="NAD(P)-binding Rossmann-like Domain"/>
    <property type="match status" value="1"/>
</dbReference>
<evidence type="ECO:0000313" key="3">
    <source>
        <dbReference type="Proteomes" id="UP001232536"/>
    </source>
</evidence>
<reference evidence="2 3" key="1">
    <citation type="submission" date="2023-07" db="EMBL/GenBank/DDBJ databases">
        <title>Description of novel actinomycetes strains, isolated from tidal flat sediment.</title>
        <authorList>
            <person name="Lu C."/>
        </authorList>
    </citation>
    <scope>NUCLEOTIDE SEQUENCE [LARGE SCALE GENOMIC DNA]</scope>
    <source>
        <strain evidence="2 3">SYSU T00b441</strain>
    </source>
</reference>
<name>A0ABT9DBY4_9CELL</name>
<protein>
    <submittedName>
        <fullName evidence="2">SDR family oxidoreductase</fullName>
    </submittedName>
</protein>
<feature type="domain" description="NAD(P)-binding" evidence="1">
    <location>
        <begin position="7"/>
        <end position="139"/>
    </location>
</feature>
<dbReference type="Proteomes" id="UP001232536">
    <property type="component" value="Unassembled WGS sequence"/>
</dbReference>
<gene>
    <name evidence="2" type="ORF">Q6348_12520</name>
</gene>
<evidence type="ECO:0000313" key="2">
    <source>
        <dbReference type="EMBL" id="MDO8108021.1"/>
    </source>
</evidence>
<dbReference type="SUPFAM" id="SSF51735">
    <property type="entry name" value="NAD(P)-binding Rossmann-fold domains"/>
    <property type="match status" value="1"/>
</dbReference>
<comment type="caution">
    <text evidence="2">The sequence shown here is derived from an EMBL/GenBank/DDBJ whole genome shotgun (WGS) entry which is preliminary data.</text>
</comment>
<dbReference type="Pfam" id="PF13460">
    <property type="entry name" value="NAD_binding_10"/>
    <property type="match status" value="1"/>
</dbReference>
<dbReference type="RefSeq" id="WP_304601611.1">
    <property type="nucleotide sequence ID" value="NZ_JAUQYP010000001.1"/>
</dbReference>
<dbReference type="EMBL" id="JAUQYP010000001">
    <property type="protein sequence ID" value="MDO8108021.1"/>
    <property type="molecule type" value="Genomic_DNA"/>
</dbReference>
<keyword evidence="3" id="KW-1185">Reference proteome</keyword>
<proteinExistence type="predicted"/>